<dbReference type="InterPro" id="IPR009554">
    <property type="entry name" value="Phageshock_PspB"/>
</dbReference>
<sequence>MELDWVIVMIALFVALPWLVLHYVTKWKTAPKLTDGDEQMLEELYQLARRLDERMDTVERLVAADSPDFEKPRLIADNADDNAALAEIERKLKERTAR</sequence>
<dbReference type="Pfam" id="PF06667">
    <property type="entry name" value="PspB"/>
    <property type="match status" value="1"/>
</dbReference>
<name>A0A0G3XDY2_9SPHN</name>
<dbReference type="PATRIC" id="fig|1348774.3.peg.177"/>
<dbReference type="Proteomes" id="UP000035287">
    <property type="component" value="Chromosome"/>
</dbReference>
<dbReference type="KEGG" id="cna:AB433_00830"/>
<dbReference type="STRING" id="1348774.AB433_00830"/>
<reference evidence="1 2" key="1">
    <citation type="submission" date="2015-06" db="EMBL/GenBank/DDBJ databases">
        <authorList>
            <person name="Zeng Y."/>
            <person name="Huang Y."/>
        </authorList>
    </citation>
    <scope>NUCLEOTIDE SEQUENCE [LARGE SCALE GENOMIC DNA]</scope>
    <source>
        <strain evidence="1 2">PQ-2</strain>
    </source>
</reference>
<protein>
    <submittedName>
        <fullName evidence="1">Uncharacterized protein</fullName>
    </submittedName>
</protein>
<dbReference type="GO" id="GO:0009271">
    <property type="term" value="P:phage shock"/>
    <property type="evidence" value="ECO:0007669"/>
    <property type="project" value="InterPro"/>
</dbReference>
<proteinExistence type="predicted"/>
<dbReference type="GO" id="GO:0006355">
    <property type="term" value="P:regulation of DNA-templated transcription"/>
    <property type="evidence" value="ECO:0007669"/>
    <property type="project" value="InterPro"/>
</dbReference>
<accession>A0A0G3XDY2</accession>
<organism evidence="1 2">
    <name type="scientific">Croceicoccus naphthovorans</name>
    <dbReference type="NCBI Taxonomy" id="1348774"/>
    <lineage>
        <taxon>Bacteria</taxon>
        <taxon>Pseudomonadati</taxon>
        <taxon>Pseudomonadota</taxon>
        <taxon>Alphaproteobacteria</taxon>
        <taxon>Sphingomonadales</taxon>
        <taxon>Erythrobacteraceae</taxon>
        <taxon>Croceicoccus</taxon>
    </lineage>
</organism>
<gene>
    <name evidence="1" type="ORF">AB433_00830</name>
</gene>
<keyword evidence="2" id="KW-1185">Reference proteome</keyword>
<dbReference type="OrthoDB" id="7365677at2"/>
<dbReference type="RefSeq" id="WP_047819547.1">
    <property type="nucleotide sequence ID" value="NZ_CP011770.1"/>
</dbReference>
<evidence type="ECO:0000313" key="1">
    <source>
        <dbReference type="EMBL" id="AKM08851.1"/>
    </source>
</evidence>
<dbReference type="NCBIfam" id="TIGR02976">
    <property type="entry name" value="phageshock_pspB"/>
    <property type="match status" value="1"/>
</dbReference>
<evidence type="ECO:0000313" key="2">
    <source>
        <dbReference type="Proteomes" id="UP000035287"/>
    </source>
</evidence>
<dbReference type="EMBL" id="CP011770">
    <property type="protein sequence ID" value="AKM08851.1"/>
    <property type="molecule type" value="Genomic_DNA"/>
</dbReference>
<dbReference type="AlphaFoldDB" id="A0A0G3XDY2"/>